<accession>A0A6M3K9C7</accession>
<proteinExistence type="predicted"/>
<name>A0A6M3K9C7_9ZZZZ</name>
<gene>
    <name evidence="1" type="ORF">MM415A01072_0016</name>
</gene>
<dbReference type="EMBL" id="MT142336">
    <property type="protein sequence ID" value="QJA78429.1"/>
    <property type="molecule type" value="Genomic_DNA"/>
</dbReference>
<dbReference type="AlphaFoldDB" id="A0A6M3K9C7"/>
<evidence type="ECO:0000313" key="1">
    <source>
        <dbReference type="EMBL" id="QJA78429.1"/>
    </source>
</evidence>
<sequence length="325" mass="35844">MLLIEATINGTLHRLSMEGIALTNYWDHQIVGFDPLSNQLSNLYGGYVRPGIGGISFNHALFAANDWPPPVNMTIAAYYTSTTEAAKELLFSGIGHLANITRESIKYELYGLSYLTTIADATAFDDTLDNIVDWFCNAARLNLTVDHTYERVVSPPVKFTSSGLQYAINLLSDICAFNSHLFYISGSTLYLIDMLLDAGSQTITEFDFFPSEYDYQVPVAIASTTNYARTSVYPYGSILALATEFEDTEADINTALDNIITIMNRAAVRLKMPLLGSMPTPGKKISWTDTSLNLDLAAWIRARSIIYDFQNEEVIIEGEGALAAG</sequence>
<organism evidence="1">
    <name type="scientific">viral metagenome</name>
    <dbReference type="NCBI Taxonomy" id="1070528"/>
    <lineage>
        <taxon>unclassified sequences</taxon>
        <taxon>metagenomes</taxon>
        <taxon>organismal metagenomes</taxon>
    </lineage>
</organism>
<protein>
    <recommendedName>
        <fullName evidence="2">Tail protein</fullName>
    </recommendedName>
</protein>
<evidence type="ECO:0008006" key="2">
    <source>
        <dbReference type="Google" id="ProtNLM"/>
    </source>
</evidence>
<reference evidence="1" key="1">
    <citation type="submission" date="2020-03" db="EMBL/GenBank/DDBJ databases">
        <title>The deep terrestrial virosphere.</title>
        <authorList>
            <person name="Holmfeldt K."/>
            <person name="Nilsson E."/>
            <person name="Simone D."/>
            <person name="Lopez-Fernandez M."/>
            <person name="Wu X."/>
            <person name="de Brujin I."/>
            <person name="Lundin D."/>
            <person name="Andersson A."/>
            <person name="Bertilsson S."/>
            <person name="Dopson M."/>
        </authorList>
    </citation>
    <scope>NUCLEOTIDE SEQUENCE</scope>
    <source>
        <strain evidence="1">MM415A01072</strain>
    </source>
</reference>